<dbReference type="CDD" id="cd23255">
    <property type="entry name" value="Endornaviridae_RdRp"/>
    <property type="match status" value="1"/>
</dbReference>
<evidence type="ECO:0000256" key="5">
    <source>
        <dbReference type="ARBA" id="ARBA00022840"/>
    </source>
</evidence>
<evidence type="ECO:0000256" key="6">
    <source>
        <dbReference type="ARBA" id="ARBA00022953"/>
    </source>
</evidence>
<evidence type="ECO:0000256" key="4">
    <source>
        <dbReference type="ARBA" id="ARBA00022801"/>
    </source>
</evidence>
<dbReference type="EMBL" id="OX380455">
    <property type="protein sequence ID" value="CAI5383962.1"/>
    <property type="molecule type" value="Genomic_RNA"/>
</dbReference>
<keyword evidence="4" id="KW-0378">Hydrolase</keyword>
<proteinExistence type="predicted"/>
<dbReference type="InterPro" id="IPR027351">
    <property type="entry name" value="(+)RNA_virus_helicase_core_dom"/>
</dbReference>
<evidence type="ECO:0000256" key="1">
    <source>
        <dbReference type="ARBA" id="ARBA00022484"/>
    </source>
</evidence>
<dbReference type="Gene3D" id="3.40.50.300">
    <property type="entry name" value="P-loop containing nucleotide triphosphate hydrolases"/>
    <property type="match status" value="1"/>
</dbReference>
<keyword evidence="5" id="KW-0067">ATP-binding</keyword>
<sequence>MPIMSSQRTSHRTCGPSDRRGCDINLKNKKLSARHAQIYHVGMQPADNTIPELQLRHCKYTDYMYIDTFFGELADTEHTDCIGINGIINIYHNMKVYPCASKFTIDKFNGNTSCYINGKYFIDTKDPPAESDCNYCPKRYRRQVIAEVTKRGKQSMLQWLSEKSKTFPIGKMSQVFDGALETLPGWYIKCNCCDAMSYMPLSTLLPHTLTREQLVHVINILQCQTMNPDTGMLDLDPELYGFEASMLGFIFNNAKMYCYNCGAPMDEYTRFVPTEFKHLVPIPQDYGIHGISLEQAKLCLYLDKPPPESIDLARKLYTEMANNNINHQLSRLEIQYLNSVLDCINTDNYRLLQRHSGVVFNSNQNLMSANITQMELEEILLTAEFSVSAGGNIYAQPSNMNVYHSLYDITTAVTTSTWFSTTELMLNTQDPGENQVMLLNASTIFDVETAMLDESYVLVPIVREGDHVVQDSQYMYTESTGSNVPVRWNKKLINLVNGNCAVRLNGDTYNIQTIRNAEKLCIIKFTKTQTPDIRMLAGRRKLEVYLPVLDPNSILQTFGIVGAEWQYVSIDVDLTYRILINALSGKKSLDSILTYVAGIASTKYSIGGHIVDLTKTNIAEGVPELIYALIIMNDNNRLMEWCKLNYVSNVSITNATSRLYNFILNRFVRQIHLIDHPLINKINELIKTSATMMFKRDSILLKAHGSVNITNLLAFEIIDKIVDFHSTSSPVVRHPNNCHHHQLACNHMVDSNQCACCGYAAEPGSTHCACCATSRICLHKCNHRCLKPSDHMCYNCQVAKKRSHHVKCRCCSAMGCAELCTVCDNSESVELPPVYNKDHKIKPPQPPKTKPGLKEIKALTPPTTRKLEETGKRTIVTATGSKIGKKQHNVVTISTDETLIMAGNIKRLESFHDLMLVSVEGSMYFPYMPFYGERKLSREAFDNHIVQAAIETEDYCAYLCIVNQTSITLQELISQFGSNPSTNLSYLKHIIASLHLNCVISVNDNLSYLLRYGEQLQEYLHIVHSSALPDKFHHDHWFVGHPITLTKYPNGYWDAKDMAGVLDDPKPELNVDAMSIVEFTNYKNRMDKEYLTTTMTHRNDDVKRPSLIMFGNSTFLNNNEGRVHNLRQGKIHVEIPEKYTSYMELVFNATQRSVQMDALSIIIEKDEDIDIELDKTITHIIAQLYSALHSVDDPKAVKLNHSKISVVSTQLIIDNITRLKALDIVKVNYDDCTSEVAFATKLGSTVVIPNVKAGVVSYSTYKMSFGSLIRSLCALLGAYKNLGNFKSCKVAKCVNGIGGSGKTTLISKYADKAKWALVCKTRKPLEPFINCGFNYVGTLEQANIDRLRSNYLIIEEASMMTRVDLLTLCNVPHMVVECYGDKDQISIIDTSDTIGYRHRKSLLDLYQTDNLTHSFRYGNPLASEVLRIVYPDLTSEEGKVTNYTKLQSNELDEVRVFAIEYMIDAVYCFYDTHYQAITSLLADLEVNVYKIHADQGTQAKNALVIYWGKDTNVGSILTDRKYVTTAFTRATDNLYVLMHPDNTASIIDVVTATLSGAGSNYTEEFIDMENFRLKRELSTFEVMILNEFMKKNHSGVVVSVSRNCINISTKIILTNLSYDITLDGLVCNNLASRALINQFKARFTEVMSKQTDTTQKYRQIEVTLADTSLLSRFKRRAWFMSTYYSAKDIEELAKAKVTVSMPMQHNSNYALSMKAWGRHILLADYVLSASPTHTPIQVNTEFGNCDVKIFDGCSLYCGSIWQFDKTHIVYVSSAHSNSEGILTHLTANVRNFNGPKNHVKLVQRLLDDPASVLFPPLETNFVVSRIVERISNMLTTATTCDNPSLTAGTAFKATNQALIDEVSNEGCPAVFHWTPTHQRIKMVVCMDEDGHTVAYPGKRRISDTAHGLRMVLGVAGMEEVELNSLNRNKLDKMLVRKIKAEFSEVKSITIPTSVKEDFSNFINDNLNVVNVNSIDRPADDDTIGTIVNAVGMVLLDKLFRVPFADIKGVDATTIMLQNIEGYTIDGKTLDPKSKRLLENFTLGKLEALGDRLKKETNPDSKLHITQRIETLTQHGHLRNTKSAPVLFIGLTSDHNQIESYREVYFMHCTGPGAGVTTIDNVHYLSGSNGRYVSTTPPDRSATLYNFGNYALCKYTSAKPHVHHVKSYLTTNKIHRFRYPDRELADVHIPNNIYKRLLARSLASDCDFEDLLAYARSLCSTMIYTARGASMQYKMDQFDVQQYCIVVINIAMRNKKYLKSIEQFTKANVISEDSEFNKVFNTIKSVVVKELINYVTTSNTFEMFNEALTYQKNHLPSWFNSFIDVIKDVQIIKDQPVDHYVFYSAPTPFTPHSTGTPDHPDDDDYDTCEDEFDPNDNGDERGYYHYPEGQSNGGQSDGDEAIQPPTVDQKDPPRKTQYTREELEKFTIENIVTQLEKNPFPTDEELEILFQEPKPVDKGKKPMYSPPEVNLNLPEELPESSNKQSTRPEVPTHIVTIKDDRVVRKTNPHKVPVSLPPNKPTILLVYAGSNGDHLPMHGILSMVKDHMEVTIMAPADVAIPNYNLQVCTYVETYSTLTNAHTNNRTPDWSTIAEHTTKALRCVNCFKPNQFDYVVGLFFSAEAHLVHGRHMDVAVIPQFGPIMELDEFIRIGAFKQGLLNLVTGDSAVQVERVWSVPSFIVDHNNIGFPMQEDEFEMDANTNRVIEFCYRLNAQCTLVTFGSMVPDNYATRIQSICAGVAGPLLVITGGASKVNIPLKLRGIECNTRLSTQSQDMLIIPSAKHKLLKNFLFHAHIHGGAGTLITFMMLHVPITIYPIAFDQGRNAEWYNSIGRYISIDGDSITKELNYFREQCSALFNVPQGRKINVSFPLLHCVSPLIDDDTTIAPWNLRRVKVHKFHRVEIPQPSDCVLHSMLYCINDEATKIVVRKAYEDTASVCTICSIGDIIALCMIAKLQCLISAINGDTYYLTNPNIADCVSLLVNADATHCDALSNVEFDEESHDMTGNYNWQNCWYVLNDPTAVCTLEELTESVVMGKVGTLSHYFKQSFDARKLLLTAMRKANVISTYNTKAVNGGWILSDINIPIASWYCLTESGIIRAISLKNQLTNEHTIYHGRQYAVQCRNFIRVNTIAEVNVNQFFRNHLITGDVCAINAMTKKYCLSNGIHVVGTSIMDSDVLYIYSTWNRPHHHEKEREVIMTAKEIRVVPKQWGPISLQHLKREGKVRCIALRGIKRWCVELANHTDPLHPFFGNWDQLVTKYSGNTYVFNLKSDSQLFNLEKALLKVDDATCSYANVTARGVLENATIPELIRHFNITDEAWLTKKLQAWCTRHKKDYNTIKLRIVPIACSVETLFDVYQKTVWTINDNLIFAENLTCYTFEVTGTGWTESDWGSELFKFKSEDKFGVLQQPGNTGKSKRFSQVGIPRETMALTQFSTGDHRTPLELQACTLLNEHTADADFLTIYDANGVPGDIETIRADDIPDAKSMDYWDNEGMLDNTIHMPTSKFSIKSRVQPVGIGSSTKVRMEEYPVCARPSLTKAFAEELNSVTLRQGQHQDITKKPIVPKIEFALFKDNYYKPDHEALSRLYRSDVVGITYEGIRDWVKQHNYPDFVLKDIEKMIEESWELNRINTVLVHGKTEQTTKLNKLSRWYDEVNTRSIMAGSYAIAAIFSGFFTELKKRFKDALNEKVFYADGCTPQQLNRKVESVGHFKYVVEDDLEKQDAQTLHGVIEIEKLIYEDLGGDPDVIQFYLYCHHNWHWRGHGSSGLMDAMRLTGQCTTAIGNAITNLIVHGRFYARNERLIKLMMILGDDNAILSDHELNVQHHGTECKELFNIVSKVGQREKVGGFLSMLVHCIDGKASVCPHFRRLRHRFSVCNHTYSADEMSDKLDSRTLSYAVMLGNIKQSKTIAHQINQGINIPDWYDIYSAIQANALYDSSNEATVENHIAKLLQMMETRQPFIKEFKHWVEKDTQILKPRIKN</sequence>
<keyword evidence="5" id="KW-0547">Nucleotide-binding</keyword>
<dbReference type="SUPFAM" id="SSF56672">
    <property type="entry name" value="DNA/RNA polymerases"/>
    <property type="match status" value="1"/>
</dbReference>
<evidence type="ECO:0000256" key="3">
    <source>
        <dbReference type="ARBA" id="ARBA00022695"/>
    </source>
</evidence>
<dbReference type="GO" id="GO:0003723">
    <property type="term" value="F:RNA binding"/>
    <property type="evidence" value="ECO:0007669"/>
    <property type="project" value="InterPro"/>
</dbReference>
<name>A0A9C7GWM4_9VIRU</name>
<dbReference type="SUPFAM" id="SSF53756">
    <property type="entry name" value="UDP-Glycosyltransferase/glycogen phosphorylase"/>
    <property type="match status" value="1"/>
</dbReference>
<dbReference type="InterPro" id="IPR001788">
    <property type="entry name" value="RNA-dep_RNA_pol_alsuvir"/>
</dbReference>
<keyword evidence="1" id="KW-0696">RNA-directed RNA polymerase</keyword>
<evidence type="ECO:0000259" key="8">
    <source>
        <dbReference type="PROSITE" id="PS50507"/>
    </source>
</evidence>
<dbReference type="PROSITE" id="PS50507">
    <property type="entry name" value="RDRP_SSRNA_POS"/>
    <property type="match status" value="1"/>
</dbReference>
<keyword evidence="6" id="KW-0693">Viral RNA replication</keyword>
<feature type="compositionally biased region" description="Acidic residues" evidence="7">
    <location>
        <begin position="2359"/>
        <end position="2376"/>
    </location>
</feature>
<keyword evidence="2" id="KW-0808">Transferase</keyword>
<dbReference type="GO" id="GO:0039694">
    <property type="term" value="P:viral RNA genome replication"/>
    <property type="evidence" value="ECO:0007669"/>
    <property type="project" value="InterPro"/>
</dbReference>
<evidence type="ECO:0000256" key="2">
    <source>
        <dbReference type="ARBA" id="ARBA00022679"/>
    </source>
</evidence>
<keyword evidence="3" id="KW-0548">Nucleotidyltransferase</keyword>
<dbReference type="GO" id="GO:0003968">
    <property type="term" value="F:RNA-directed RNA polymerase activity"/>
    <property type="evidence" value="ECO:0007669"/>
    <property type="project" value="UniProtKB-KW"/>
</dbReference>
<dbReference type="Pfam" id="PF00978">
    <property type="entry name" value="RdRP_2"/>
    <property type="match status" value="1"/>
</dbReference>
<evidence type="ECO:0000313" key="9">
    <source>
        <dbReference type="EMBL" id="CAI5383962.1"/>
    </source>
</evidence>
<dbReference type="Pfam" id="PF01443">
    <property type="entry name" value="Viral_helicase1"/>
    <property type="match status" value="1"/>
</dbReference>
<gene>
    <name evidence="9" type="primary">polyprotein</name>
</gene>
<dbReference type="GO" id="GO:0006351">
    <property type="term" value="P:DNA-templated transcription"/>
    <property type="evidence" value="ECO:0007669"/>
    <property type="project" value="InterPro"/>
</dbReference>
<dbReference type="SUPFAM" id="SSF52540">
    <property type="entry name" value="P-loop containing nucleoside triphosphate hydrolases"/>
    <property type="match status" value="1"/>
</dbReference>
<dbReference type="InterPro" id="IPR007094">
    <property type="entry name" value="RNA-dir_pol_PSvirus"/>
</dbReference>
<dbReference type="GO" id="GO:0016787">
    <property type="term" value="F:hydrolase activity"/>
    <property type="evidence" value="ECO:0007669"/>
    <property type="project" value="UniProtKB-KW"/>
</dbReference>
<evidence type="ECO:0000256" key="7">
    <source>
        <dbReference type="SAM" id="MobiDB-lite"/>
    </source>
</evidence>
<accession>A0A9C7GWM4</accession>
<protein>
    <submittedName>
        <fullName evidence="9">Polyprotein</fullName>
    </submittedName>
</protein>
<dbReference type="InterPro" id="IPR027417">
    <property type="entry name" value="P-loop_NTPase"/>
</dbReference>
<organism evidence="9">
    <name type="scientific">Krauss' spikemoss associated endorna-like virus</name>
    <dbReference type="NCBI Taxonomy" id="2933173"/>
    <lineage>
        <taxon>Viruses</taxon>
        <taxon>Riboviria</taxon>
        <taxon>Orthornavirae</taxon>
        <taxon>Kitrinoviricota</taxon>
        <taxon>Alsuviricetes</taxon>
        <taxon>Martellivirales</taxon>
        <taxon>Endornaviridae</taxon>
    </lineage>
</organism>
<feature type="region of interest" description="Disordered" evidence="7">
    <location>
        <begin position="2347"/>
        <end position="2415"/>
    </location>
</feature>
<feature type="domain" description="RdRp catalytic" evidence="8">
    <location>
        <begin position="3711"/>
        <end position="3824"/>
    </location>
</feature>
<reference evidence="9" key="1">
    <citation type="submission" date="2022-11" db="EMBL/GenBank/DDBJ databases">
        <authorList>
            <person name="Mifsud CO J."/>
            <person name="Holmes C E."/>
            <person name="Gallagher V R."/>
            <person name="Geoghegan L J."/>
        </authorList>
    </citation>
    <scope>NUCLEOTIDE SEQUENCE</scope>
</reference>
<dbReference type="GO" id="GO:0005524">
    <property type="term" value="F:ATP binding"/>
    <property type="evidence" value="ECO:0007669"/>
    <property type="project" value="UniProtKB-KW"/>
</dbReference>
<dbReference type="InterPro" id="IPR043502">
    <property type="entry name" value="DNA/RNA_pol_sf"/>
</dbReference>
<dbReference type="Gene3D" id="3.40.50.2000">
    <property type="entry name" value="Glycogen Phosphorylase B"/>
    <property type="match status" value="1"/>
</dbReference>